<feature type="region of interest" description="Disordered" evidence="1">
    <location>
        <begin position="457"/>
        <end position="488"/>
    </location>
</feature>
<reference evidence="2 3" key="1">
    <citation type="journal article" date="2014" name="Genome Biol. Evol.">
        <title>Comparative genomics and transcriptomics analyses reveal divergent lifestyle features of nematode endoparasitic fungus Hirsutella minnesotensis.</title>
        <authorList>
            <person name="Lai Y."/>
            <person name="Liu K."/>
            <person name="Zhang X."/>
            <person name="Zhang X."/>
            <person name="Li K."/>
            <person name="Wang N."/>
            <person name="Shu C."/>
            <person name="Wu Y."/>
            <person name="Wang C."/>
            <person name="Bushley K.E."/>
            <person name="Xiang M."/>
            <person name="Liu X."/>
        </authorList>
    </citation>
    <scope>NUCLEOTIDE SEQUENCE [LARGE SCALE GENOMIC DNA]</scope>
    <source>
        <strain evidence="2 3">3608</strain>
    </source>
</reference>
<gene>
    <name evidence="2" type="ORF">HIM_04544</name>
</gene>
<sequence>MSASGYNDADKIAAALELAKSFKSGKKKGYEGPSRAPIVKHAKRDASKPHCPLPSKRKYEGLGAFGPSNQAQSRNPIIGAAGLDFLTRRDAVAETGASSIVEPAVTTQDQVDGIEGPQTPKMVVEAVHVTPEQLKGTASLSTAKTVVNMSPTGNPFTFEKERPENIPPVSILENFFTLLAEVDKSNEKLEDVNECLIDFKIQDNVPQEPCDQESSLQAAWGSLDQGYEETRPITPQKPQVIKFQISDVERLQWDKQIRRKPVASSSSMKSPSPAKVELAEDIVGKESQLLDSPSTSEVVLLPEPEAVAVLAKETPQADVVEPVRPGTNQGLLALAMTNGTEKIELQPQTNVDEKIPEQKSKLSAHASSFIPEQDHIQGDMIQALPASPITPNPVYQGTELSCAYNDQVQTPVAPSTGGIVSVAGTTPFTMQQPVQGQPSQVQAPPQMASMAPILGPLQPSILLSKPPKPARRGPPGGLQTSRWAQAGR</sequence>
<dbReference type="AlphaFoldDB" id="A0A0F7ZV68"/>
<evidence type="ECO:0000256" key="1">
    <source>
        <dbReference type="SAM" id="MobiDB-lite"/>
    </source>
</evidence>
<evidence type="ECO:0000313" key="3">
    <source>
        <dbReference type="Proteomes" id="UP000054481"/>
    </source>
</evidence>
<feature type="compositionally biased region" description="Polar residues" evidence="1">
    <location>
        <begin position="478"/>
        <end position="488"/>
    </location>
</feature>
<proteinExistence type="predicted"/>
<keyword evidence="3" id="KW-1185">Reference proteome</keyword>
<feature type="region of interest" description="Disordered" evidence="1">
    <location>
        <begin position="25"/>
        <end position="70"/>
    </location>
</feature>
<protein>
    <submittedName>
        <fullName evidence="2">Uncharacterized protein</fullName>
    </submittedName>
</protein>
<accession>A0A0F7ZV68</accession>
<dbReference type="Proteomes" id="UP000054481">
    <property type="component" value="Unassembled WGS sequence"/>
</dbReference>
<organism evidence="2 3">
    <name type="scientific">Hirsutella minnesotensis 3608</name>
    <dbReference type="NCBI Taxonomy" id="1043627"/>
    <lineage>
        <taxon>Eukaryota</taxon>
        <taxon>Fungi</taxon>
        <taxon>Dikarya</taxon>
        <taxon>Ascomycota</taxon>
        <taxon>Pezizomycotina</taxon>
        <taxon>Sordariomycetes</taxon>
        <taxon>Hypocreomycetidae</taxon>
        <taxon>Hypocreales</taxon>
        <taxon>Ophiocordycipitaceae</taxon>
        <taxon>Hirsutella</taxon>
    </lineage>
</organism>
<dbReference type="OrthoDB" id="4927564at2759"/>
<dbReference type="EMBL" id="KQ030513">
    <property type="protein sequence ID" value="KJZ76088.1"/>
    <property type="molecule type" value="Genomic_DNA"/>
</dbReference>
<name>A0A0F7ZV68_9HYPO</name>
<evidence type="ECO:0000313" key="2">
    <source>
        <dbReference type="EMBL" id="KJZ76088.1"/>
    </source>
</evidence>